<evidence type="ECO:0000256" key="5">
    <source>
        <dbReference type="ARBA" id="ARBA00023284"/>
    </source>
</evidence>
<evidence type="ECO:0000256" key="7">
    <source>
        <dbReference type="SAM" id="Phobius"/>
    </source>
</evidence>
<dbReference type="Proteomes" id="UP000293764">
    <property type="component" value="Unassembled WGS sequence"/>
</dbReference>
<dbReference type="AlphaFoldDB" id="A0A4Q5N593"/>
<sequence length="275" mass="28302">MPSNTPRESKAQQRDASRQKALDMRAAQQKKAKRSRLLAISGLVAAVAVLAIVVAMILSQAKPTASDLDEENPLQGITAPAGALDNGAIPVGADGTAGSTSGADAPTVAVYFDYLCPYCARFEDANAATLDKMASAGEITVAYHPISILDRLSSGTEYSTRAAQAVAFVADADPEHFVALHEALFANQPAENTAGLSDEEIAALAVEVGVPQDIADQIVADGGAFTTWVAAATAQGQIDGVSGTPTIMINGEKTADTLDIYTAGPLEEAIRAAMG</sequence>
<keyword evidence="7" id="KW-0472">Membrane</keyword>
<feature type="compositionally biased region" description="Basic and acidic residues" evidence="6">
    <location>
        <begin position="7"/>
        <end position="23"/>
    </location>
</feature>
<keyword evidence="7" id="KW-0812">Transmembrane</keyword>
<keyword evidence="4" id="KW-1015">Disulfide bond</keyword>
<dbReference type="PANTHER" id="PTHR13887:SF14">
    <property type="entry name" value="DISULFIDE BOND FORMATION PROTEIN D"/>
    <property type="match status" value="1"/>
</dbReference>
<keyword evidence="3" id="KW-0560">Oxidoreductase</keyword>
<evidence type="ECO:0000313" key="9">
    <source>
        <dbReference type="EMBL" id="RYV51241.1"/>
    </source>
</evidence>
<keyword evidence="10" id="KW-1185">Reference proteome</keyword>
<evidence type="ECO:0000256" key="4">
    <source>
        <dbReference type="ARBA" id="ARBA00023157"/>
    </source>
</evidence>
<dbReference type="OrthoDB" id="117402at2"/>
<dbReference type="InterPro" id="IPR012336">
    <property type="entry name" value="Thioredoxin-like_fold"/>
</dbReference>
<protein>
    <submittedName>
        <fullName evidence="9">Disulfide bond formation protein DsbA</fullName>
    </submittedName>
</protein>
<name>A0A4Q5N593_9MICO</name>
<dbReference type="CDD" id="cd02972">
    <property type="entry name" value="DsbA_family"/>
    <property type="match status" value="1"/>
</dbReference>
<feature type="transmembrane region" description="Helical" evidence="7">
    <location>
        <begin position="37"/>
        <end position="58"/>
    </location>
</feature>
<evidence type="ECO:0000256" key="2">
    <source>
        <dbReference type="ARBA" id="ARBA00022729"/>
    </source>
</evidence>
<evidence type="ECO:0000256" key="3">
    <source>
        <dbReference type="ARBA" id="ARBA00023002"/>
    </source>
</evidence>
<dbReference type="InterPro" id="IPR036249">
    <property type="entry name" value="Thioredoxin-like_sf"/>
</dbReference>
<reference evidence="9 10" key="1">
    <citation type="submission" date="2019-01" db="EMBL/GenBank/DDBJ databases">
        <title>Novel species of Cellulomonas.</title>
        <authorList>
            <person name="Liu Q."/>
            <person name="Xin Y.-H."/>
        </authorList>
    </citation>
    <scope>NUCLEOTIDE SEQUENCE [LARGE SCALE GENOMIC DNA]</scope>
    <source>
        <strain evidence="9 10">HLT2-17</strain>
    </source>
</reference>
<keyword evidence="7" id="KW-1133">Transmembrane helix</keyword>
<dbReference type="PANTHER" id="PTHR13887">
    <property type="entry name" value="GLUTATHIONE S-TRANSFERASE KAPPA"/>
    <property type="match status" value="1"/>
</dbReference>
<evidence type="ECO:0000256" key="6">
    <source>
        <dbReference type="SAM" id="MobiDB-lite"/>
    </source>
</evidence>
<proteinExistence type="inferred from homology"/>
<dbReference type="Pfam" id="PF13462">
    <property type="entry name" value="Thioredoxin_4"/>
    <property type="match status" value="1"/>
</dbReference>
<evidence type="ECO:0000313" key="10">
    <source>
        <dbReference type="Proteomes" id="UP000293764"/>
    </source>
</evidence>
<dbReference type="EMBL" id="SDWW01000019">
    <property type="protein sequence ID" value="RYV51241.1"/>
    <property type="molecule type" value="Genomic_DNA"/>
</dbReference>
<comment type="caution">
    <text evidence="9">The sequence shown here is derived from an EMBL/GenBank/DDBJ whole genome shotgun (WGS) entry which is preliminary data.</text>
</comment>
<keyword evidence="5" id="KW-0676">Redox-active center</keyword>
<accession>A0A4Q5N593</accession>
<dbReference type="GO" id="GO:0016491">
    <property type="term" value="F:oxidoreductase activity"/>
    <property type="evidence" value="ECO:0007669"/>
    <property type="project" value="UniProtKB-KW"/>
</dbReference>
<feature type="region of interest" description="Disordered" evidence="6">
    <location>
        <begin position="1"/>
        <end position="26"/>
    </location>
</feature>
<dbReference type="SUPFAM" id="SSF52833">
    <property type="entry name" value="Thioredoxin-like"/>
    <property type="match status" value="1"/>
</dbReference>
<evidence type="ECO:0000259" key="8">
    <source>
        <dbReference type="Pfam" id="PF13462"/>
    </source>
</evidence>
<dbReference type="RefSeq" id="WP_130102439.1">
    <property type="nucleotide sequence ID" value="NZ_SDWW01000019.1"/>
</dbReference>
<evidence type="ECO:0000256" key="1">
    <source>
        <dbReference type="ARBA" id="ARBA00005791"/>
    </source>
</evidence>
<keyword evidence="2" id="KW-0732">Signal</keyword>
<comment type="similarity">
    <text evidence="1">Belongs to the thioredoxin family. DsbA subfamily.</text>
</comment>
<dbReference type="Gene3D" id="3.40.30.10">
    <property type="entry name" value="Glutaredoxin"/>
    <property type="match status" value="1"/>
</dbReference>
<gene>
    <name evidence="9" type="ORF">EUA98_09485</name>
</gene>
<feature type="domain" description="Thioredoxin-like fold" evidence="8">
    <location>
        <begin position="105"/>
        <end position="257"/>
    </location>
</feature>
<organism evidence="9 10">
    <name type="scientific">Pengzhenrongella frigida</name>
    <dbReference type="NCBI Taxonomy" id="1259133"/>
    <lineage>
        <taxon>Bacteria</taxon>
        <taxon>Bacillati</taxon>
        <taxon>Actinomycetota</taxon>
        <taxon>Actinomycetes</taxon>
        <taxon>Micrococcales</taxon>
        <taxon>Pengzhenrongella</taxon>
    </lineage>
</organism>